<dbReference type="InterPro" id="IPR050678">
    <property type="entry name" value="DNA_Partitioning_ATPase"/>
</dbReference>
<dbReference type="PANTHER" id="PTHR13696:SF96">
    <property type="entry name" value="COBQ_COBB_MIND_PARA NUCLEOTIDE BINDING DOMAIN-CONTAINING PROTEIN"/>
    <property type="match status" value="1"/>
</dbReference>
<dbReference type="NCBIfam" id="NF041546">
    <property type="entry name" value="ParA_partition"/>
    <property type="match status" value="1"/>
</dbReference>
<dbReference type="Gene3D" id="3.40.50.300">
    <property type="entry name" value="P-loop containing nucleotide triphosphate hydrolases"/>
    <property type="match status" value="1"/>
</dbReference>
<dbReference type="EMBL" id="JAVRHT010000077">
    <property type="protein sequence ID" value="MDT0633291.1"/>
    <property type="molecule type" value="Genomic_DNA"/>
</dbReference>
<sequence length="235" mass="24063">MKKIIAVLNPKGGSGKSTLATNLAVAVQSRGRSVVVVDTDPQGTARDWAASAPDGDGAPGLPLVVGIDRSAALRREVNKLSLSHDVVVIDGSARVEDMDAVVLRVADLVLVPVTPSNADIWGSGPLVDLVRARREVAGRPDAAFVVSRQVAGSNLATEVGAALEGVGLPVLGARTTQRVAYAEALSGGWGVVGPGGGAEGARDPKAAAEVAALADEVLEWLDRPFTPTPSDEDDR</sequence>
<protein>
    <submittedName>
        <fullName evidence="2">ParA family partition ATPase</fullName>
    </submittedName>
</protein>
<proteinExistence type="predicted"/>
<organism evidence="2 3">
    <name type="scientific">Rubrivirga litoralis</name>
    <dbReference type="NCBI Taxonomy" id="3075598"/>
    <lineage>
        <taxon>Bacteria</taxon>
        <taxon>Pseudomonadati</taxon>
        <taxon>Rhodothermota</taxon>
        <taxon>Rhodothermia</taxon>
        <taxon>Rhodothermales</taxon>
        <taxon>Rubricoccaceae</taxon>
        <taxon>Rubrivirga</taxon>
    </lineage>
</organism>
<dbReference type="InterPro" id="IPR002586">
    <property type="entry name" value="CobQ/CobB/MinD/ParA_Nub-bd_dom"/>
</dbReference>
<dbReference type="SUPFAM" id="SSF52540">
    <property type="entry name" value="P-loop containing nucleoside triphosphate hydrolases"/>
    <property type="match status" value="1"/>
</dbReference>
<dbReference type="CDD" id="cd02042">
    <property type="entry name" value="ParAB_family"/>
    <property type="match status" value="1"/>
</dbReference>
<evidence type="ECO:0000313" key="3">
    <source>
        <dbReference type="Proteomes" id="UP001267426"/>
    </source>
</evidence>
<dbReference type="PANTHER" id="PTHR13696">
    <property type="entry name" value="P-LOOP CONTAINING NUCLEOSIDE TRIPHOSPHATE HYDROLASE"/>
    <property type="match status" value="1"/>
</dbReference>
<keyword evidence="3" id="KW-1185">Reference proteome</keyword>
<comment type="caution">
    <text evidence="2">The sequence shown here is derived from an EMBL/GenBank/DDBJ whole genome shotgun (WGS) entry which is preliminary data.</text>
</comment>
<dbReference type="RefSeq" id="WP_311666043.1">
    <property type="nucleotide sequence ID" value="NZ_JAVRHT010000077.1"/>
</dbReference>
<evidence type="ECO:0000259" key="1">
    <source>
        <dbReference type="Pfam" id="PF01656"/>
    </source>
</evidence>
<gene>
    <name evidence="2" type="primary">parA</name>
    <name evidence="2" type="ORF">RM540_16170</name>
</gene>
<dbReference type="Pfam" id="PF01656">
    <property type="entry name" value="CbiA"/>
    <property type="match status" value="1"/>
</dbReference>
<reference evidence="2 3" key="1">
    <citation type="submission" date="2023-09" db="EMBL/GenBank/DDBJ databases">
        <authorList>
            <person name="Rey-Velasco X."/>
        </authorList>
    </citation>
    <scope>NUCLEOTIDE SEQUENCE [LARGE SCALE GENOMIC DNA]</scope>
    <source>
        <strain evidence="2 3">F394</strain>
    </source>
</reference>
<dbReference type="InterPro" id="IPR027417">
    <property type="entry name" value="P-loop_NTPase"/>
</dbReference>
<dbReference type="PIRSF" id="PIRSF009320">
    <property type="entry name" value="Nuc_binding_HP_1000"/>
    <property type="match status" value="1"/>
</dbReference>
<name>A0ABU3BVW1_9BACT</name>
<evidence type="ECO:0000313" key="2">
    <source>
        <dbReference type="EMBL" id="MDT0633291.1"/>
    </source>
</evidence>
<accession>A0ABU3BVW1</accession>
<dbReference type="Proteomes" id="UP001267426">
    <property type="component" value="Unassembled WGS sequence"/>
</dbReference>
<feature type="domain" description="CobQ/CobB/MinD/ParA nucleotide binding" evidence="1">
    <location>
        <begin position="5"/>
        <end position="184"/>
    </location>
</feature>
<dbReference type="InterPro" id="IPR048089">
    <property type="entry name" value="McdA"/>
</dbReference>